<dbReference type="GO" id="GO:0000166">
    <property type="term" value="F:nucleotide binding"/>
    <property type="evidence" value="ECO:0007669"/>
    <property type="project" value="UniProtKB-KW"/>
</dbReference>
<organism evidence="22 23">
    <name type="scientific">Campylobacter portucalensis</name>
    <dbReference type="NCBI Taxonomy" id="2608384"/>
    <lineage>
        <taxon>Bacteria</taxon>
        <taxon>Pseudomonadati</taxon>
        <taxon>Campylobacterota</taxon>
        <taxon>Epsilonproteobacteria</taxon>
        <taxon>Campylobacterales</taxon>
        <taxon>Campylobacteraceae</taxon>
        <taxon>Campylobacter</taxon>
    </lineage>
</organism>
<evidence type="ECO:0000256" key="7">
    <source>
        <dbReference type="ARBA" id="ARBA00005412"/>
    </source>
</evidence>
<evidence type="ECO:0000256" key="9">
    <source>
        <dbReference type="ARBA" id="ARBA00017684"/>
    </source>
</evidence>
<feature type="binding site" evidence="19">
    <location>
        <position position="173"/>
    </location>
    <ligand>
        <name>Zn(2+)</name>
        <dbReference type="ChEBI" id="CHEBI:29105"/>
    </ligand>
</feature>
<reference evidence="22 23" key="2">
    <citation type="submission" date="2020-03" db="EMBL/GenBank/DDBJ databases">
        <title>Campylobacter portucalensis sp. nov., a new species of Campylobacter isolated from the reproductive tract of bulls.</title>
        <authorList>
            <person name="Silva M.F."/>
            <person name="Pereira G."/>
            <person name="Carneiro C."/>
            <person name="Hemphill A."/>
            <person name="Mateus L."/>
            <person name="Lopes-Da-Costa L."/>
            <person name="Silva E."/>
        </authorList>
    </citation>
    <scope>NUCLEOTIDE SEQUENCE [LARGE SCALE GENOMIC DNA]</scope>
    <source>
        <strain evidence="22 23">FMV-PI01</strain>
    </source>
</reference>
<dbReference type="PANTHER" id="PTHR43622:SF7">
    <property type="entry name" value="3-DEHYDROQUINATE SYNTHASE, CHLOROPLASTIC"/>
    <property type="match status" value="1"/>
</dbReference>
<feature type="binding site" evidence="19">
    <location>
        <position position="140"/>
    </location>
    <ligand>
        <name>NAD(+)</name>
        <dbReference type="ChEBI" id="CHEBI:57540"/>
    </ligand>
</feature>
<evidence type="ECO:0000313" key="23">
    <source>
        <dbReference type="Proteomes" id="UP000476338"/>
    </source>
</evidence>
<comment type="similarity">
    <text evidence="7 19">Belongs to the sugar phosphate cyclases superfamily. Dehydroquinate synthase family.</text>
</comment>
<proteinExistence type="inferred from homology"/>
<name>A0A6L5WJ78_9BACT</name>
<feature type="binding site" evidence="19">
    <location>
        <position position="249"/>
    </location>
    <ligand>
        <name>Zn(2+)</name>
        <dbReference type="ChEBI" id="CHEBI:29105"/>
    </ligand>
</feature>
<comment type="cofactor">
    <cofactor evidence="2 19">
        <name>NAD(+)</name>
        <dbReference type="ChEBI" id="CHEBI:57540"/>
    </cofactor>
</comment>
<dbReference type="Gene3D" id="1.20.1090.10">
    <property type="entry name" value="Dehydroquinate synthase-like - alpha domain"/>
    <property type="match status" value="1"/>
</dbReference>
<comment type="caution">
    <text evidence="22">The sequence shown here is derived from an EMBL/GenBank/DDBJ whole genome shotgun (WGS) entry which is preliminary data.</text>
</comment>
<evidence type="ECO:0000256" key="4">
    <source>
        <dbReference type="ARBA" id="ARBA00003485"/>
    </source>
</evidence>
<evidence type="ECO:0000256" key="19">
    <source>
        <dbReference type="HAMAP-Rule" id="MF_00110"/>
    </source>
</evidence>
<evidence type="ECO:0000313" key="22">
    <source>
        <dbReference type="EMBL" id="MSN96307.1"/>
    </source>
</evidence>
<feature type="domain" description="3-dehydroquinate synthase C-terminal" evidence="21">
    <location>
        <begin position="170"/>
        <end position="309"/>
    </location>
</feature>
<dbReference type="GO" id="GO:0046872">
    <property type="term" value="F:metal ion binding"/>
    <property type="evidence" value="ECO:0007669"/>
    <property type="project" value="UniProtKB-KW"/>
</dbReference>
<dbReference type="InterPro" id="IPR056179">
    <property type="entry name" value="DHQS_C"/>
</dbReference>
<dbReference type="GO" id="GO:0005737">
    <property type="term" value="C:cytoplasm"/>
    <property type="evidence" value="ECO:0007669"/>
    <property type="project" value="UniProtKB-SubCell"/>
</dbReference>
<comment type="function">
    <text evidence="4 19">Catalyzes the conversion of 3-deoxy-D-arabino-heptulosonate 7-phosphate (DAHP) to dehydroquinate (DHQ).</text>
</comment>
<dbReference type="GO" id="GO:0008652">
    <property type="term" value="P:amino acid biosynthetic process"/>
    <property type="evidence" value="ECO:0007669"/>
    <property type="project" value="UniProtKB-KW"/>
</dbReference>
<feature type="domain" description="3-dehydroquinate synthase N-terminal" evidence="20">
    <location>
        <begin position="56"/>
        <end position="168"/>
    </location>
</feature>
<comment type="cofactor">
    <cofactor evidence="3">
        <name>Zn(2+)</name>
        <dbReference type="ChEBI" id="CHEBI:29105"/>
    </cofactor>
</comment>
<dbReference type="Pfam" id="PF01761">
    <property type="entry name" value="DHQ_synthase"/>
    <property type="match status" value="1"/>
</dbReference>
<keyword evidence="14 19" id="KW-0862">Zinc</keyword>
<keyword evidence="18 19" id="KW-0170">Cobalt</keyword>
<dbReference type="SUPFAM" id="SSF56796">
    <property type="entry name" value="Dehydroquinate synthase-like"/>
    <property type="match status" value="1"/>
</dbReference>
<feature type="binding site" evidence="19">
    <location>
        <begin position="94"/>
        <end position="98"/>
    </location>
    <ligand>
        <name>NAD(+)</name>
        <dbReference type="ChEBI" id="CHEBI:57540"/>
    </ligand>
</feature>
<feature type="binding site" evidence="19">
    <location>
        <begin position="158"/>
        <end position="161"/>
    </location>
    <ligand>
        <name>NAD(+)</name>
        <dbReference type="ChEBI" id="CHEBI:57540"/>
    </ligand>
</feature>
<dbReference type="InterPro" id="IPR016037">
    <property type="entry name" value="DHQ_synth_AroB"/>
</dbReference>
<evidence type="ECO:0000256" key="17">
    <source>
        <dbReference type="ARBA" id="ARBA00023239"/>
    </source>
</evidence>
<evidence type="ECO:0000256" key="10">
    <source>
        <dbReference type="ARBA" id="ARBA00022490"/>
    </source>
</evidence>
<dbReference type="HAMAP" id="MF_00110">
    <property type="entry name" value="DHQ_synthase"/>
    <property type="match status" value="1"/>
</dbReference>
<dbReference type="InterPro" id="IPR030963">
    <property type="entry name" value="DHQ_synth_fam"/>
</dbReference>
<keyword evidence="12 19" id="KW-0479">Metal-binding</keyword>
<comment type="cofactor">
    <cofactor evidence="19">
        <name>Co(2+)</name>
        <dbReference type="ChEBI" id="CHEBI:48828"/>
    </cofactor>
    <cofactor evidence="19">
        <name>Zn(2+)</name>
        <dbReference type="ChEBI" id="CHEBI:29105"/>
    </cofactor>
    <text evidence="19">Binds 1 divalent metal cation per subunit. Can use either Co(2+) or Zn(2+).</text>
</comment>
<dbReference type="EC" id="4.2.3.4" evidence="8 19"/>
<dbReference type="GO" id="GO:0009073">
    <property type="term" value="P:aromatic amino acid family biosynthetic process"/>
    <property type="evidence" value="ECO:0007669"/>
    <property type="project" value="UniProtKB-KW"/>
</dbReference>
<keyword evidence="15 19" id="KW-0520">NAD</keyword>
<evidence type="ECO:0000256" key="16">
    <source>
        <dbReference type="ARBA" id="ARBA00023141"/>
    </source>
</evidence>
<gene>
    <name evidence="19" type="primary">aroB</name>
    <name evidence="22" type="ORF">F1B92_03715</name>
</gene>
<evidence type="ECO:0000256" key="11">
    <source>
        <dbReference type="ARBA" id="ARBA00022605"/>
    </source>
</evidence>
<dbReference type="EMBL" id="VWSJ01000009">
    <property type="protein sequence ID" value="MSN96307.1"/>
    <property type="molecule type" value="Genomic_DNA"/>
</dbReference>
<dbReference type="PIRSF" id="PIRSF001455">
    <property type="entry name" value="DHQ_synth"/>
    <property type="match status" value="1"/>
</dbReference>
<evidence type="ECO:0000256" key="8">
    <source>
        <dbReference type="ARBA" id="ARBA00013031"/>
    </source>
</evidence>
<evidence type="ECO:0000256" key="5">
    <source>
        <dbReference type="ARBA" id="ARBA00004496"/>
    </source>
</evidence>
<evidence type="ECO:0000256" key="1">
    <source>
        <dbReference type="ARBA" id="ARBA00001393"/>
    </source>
</evidence>
<keyword evidence="23" id="KW-1185">Reference proteome</keyword>
<evidence type="ECO:0000259" key="21">
    <source>
        <dbReference type="Pfam" id="PF24621"/>
    </source>
</evidence>
<dbReference type="Proteomes" id="UP000476338">
    <property type="component" value="Unassembled WGS sequence"/>
</dbReference>
<keyword evidence="13 19" id="KW-0547">Nucleotide-binding</keyword>
<evidence type="ECO:0000256" key="18">
    <source>
        <dbReference type="ARBA" id="ARBA00023285"/>
    </source>
</evidence>
<dbReference type="RefSeq" id="WP_154570573.1">
    <property type="nucleotide sequence ID" value="NZ_VWSJ01000009.1"/>
</dbReference>
<sequence length="344" mass="39136">MQVDVDLKDFSYKVFIDELSQLKFNQNVAIITNQTVSGLWLKDLLSLIEAKNLNIISIPDGENYKNFDTLNFILEQLFVAKFDRKSTLIAFGGGVVSDITGFAASIFQRGIDFINIPTTLLSQIDASVGGKTGINNKFGKNLIGSFHQPKAVYCESKFLKTLPYREFVAGVAEGIKMAIMFDKNLFKFLEKSDLKTQNEISKLIKKCVEIKAKVVSLDERESNIRVVLNYGHTFGHVIENNTNYLKFLHGEAVSIGMNMANHLAFRLNLISKDELVSIEKLLIKFNLPTRYKIKDIEKFYDKFFLDKKSSNKKIKFILPNGIGKYIVKDDISKDIVLEVLREFQ</sequence>
<dbReference type="PANTHER" id="PTHR43622">
    <property type="entry name" value="3-DEHYDROQUINATE SYNTHASE"/>
    <property type="match status" value="1"/>
</dbReference>
<dbReference type="GO" id="GO:0009423">
    <property type="term" value="P:chorismate biosynthetic process"/>
    <property type="evidence" value="ECO:0007669"/>
    <property type="project" value="UniProtKB-UniRule"/>
</dbReference>
<feature type="binding site" evidence="19">
    <location>
        <begin position="60"/>
        <end position="65"/>
    </location>
    <ligand>
        <name>NAD(+)</name>
        <dbReference type="ChEBI" id="CHEBI:57540"/>
    </ligand>
</feature>
<comment type="pathway">
    <text evidence="6 19">Metabolic intermediate biosynthesis; chorismate biosynthesis; chorismate from D-erythrose 4-phosphate and phosphoenolpyruvate: step 2/7.</text>
</comment>
<accession>A0A6L5WJ78</accession>
<keyword evidence="11 19" id="KW-0028">Amino-acid biosynthesis</keyword>
<evidence type="ECO:0000256" key="12">
    <source>
        <dbReference type="ARBA" id="ARBA00022723"/>
    </source>
</evidence>
<dbReference type="FunFam" id="3.40.50.1970:FF:000007">
    <property type="entry name" value="Pentafunctional AROM polypeptide"/>
    <property type="match status" value="1"/>
</dbReference>
<dbReference type="GO" id="GO:0003856">
    <property type="term" value="F:3-dehydroquinate synthase activity"/>
    <property type="evidence" value="ECO:0007669"/>
    <property type="project" value="UniProtKB-UniRule"/>
</dbReference>
<dbReference type="CDD" id="cd08195">
    <property type="entry name" value="DHQS"/>
    <property type="match status" value="1"/>
</dbReference>
<dbReference type="Gene3D" id="3.40.50.1970">
    <property type="match status" value="1"/>
</dbReference>
<dbReference type="AlphaFoldDB" id="A0A6L5WJ78"/>
<evidence type="ECO:0000256" key="15">
    <source>
        <dbReference type="ARBA" id="ARBA00023027"/>
    </source>
</evidence>
<dbReference type="NCBIfam" id="TIGR01357">
    <property type="entry name" value="aroB"/>
    <property type="match status" value="1"/>
</dbReference>
<keyword evidence="10 19" id="KW-0963">Cytoplasm</keyword>
<dbReference type="InterPro" id="IPR050071">
    <property type="entry name" value="Dehydroquinate_synthase"/>
</dbReference>
<evidence type="ECO:0000259" key="20">
    <source>
        <dbReference type="Pfam" id="PF01761"/>
    </source>
</evidence>
<evidence type="ECO:0000256" key="6">
    <source>
        <dbReference type="ARBA" id="ARBA00004661"/>
    </source>
</evidence>
<protein>
    <recommendedName>
        <fullName evidence="9 19">3-dehydroquinate synthase</fullName>
        <shortName evidence="19">DHQS</shortName>
        <ecNumber evidence="8 19">4.2.3.4</ecNumber>
    </recommendedName>
</protein>
<evidence type="ECO:0000256" key="14">
    <source>
        <dbReference type="ARBA" id="ARBA00022833"/>
    </source>
</evidence>
<keyword evidence="17 19" id="KW-0456">Lyase</keyword>
<feature type="binding site" evidence="19">
    <location>
        <position position="232"/>
    </location>
    <ligand>
        <name>Zn(2+)</name>
        <dbReference type="ChEBI" id="CHEBI:29105"/>
    </ligand>
</feature>
<comment type="subcellular location">
    <subcellularLocation>
        <location evidence="5 19">Cytoplasm</location>
    </subcellularLocation>
</comment>
<reference evidence="22 23" key="1">
    <citation type="submission" date="2019-09" db="EMBL/GenBank/DDBJ databases">
        <authorList>
            <person name="Silva M."/>
            <person name="Pereira G."/>
            <person name="Lopes-Da-Costa L."/>
            <person name="Silva E."/>
        </authorList>
    </citation>
    <scope>NUCLEOTIDE SEQUENCE [LARGE SCALE GENOMIC DNA]</scope>
    <source>
        <strain evidence="22 23">FMV-PI01</strain>
    </source>
</reference>
<dbReference type="UniPathway" id="UPA00053">
    <property type="reaction ID" value="UER00085"/>
</dbReference>
<evidence type="ECO:0000256" key="13">
    <source>
        <dbReference type="ARBA" id="ARBA00022741"/>
    </source>
</evidence>
<dbReference type="InterPro" id="IPR030960">
    <property type="entry name" value="DHQS/DOIS_N"/>
</dbReference>
<evidence type="ECO:0000256" key="2">
    <source>
        <dbReference type="ARBA" id="ARBA00001911"/>
    </source>
</evidence>
<keyword evidence="16 19" id="KW-0057">Aromatic amino acid biosynthesis</keyword>
<feature type="binding site" evidence="19">
    <location>
        <begin position="118"/>
        <end position="119"/>
    </location>
    <ligand>
        <name>NAD(+)</name>
        <dbReference type="ChEBI" id="CHEBI:57540"/>
    </ligand>
</feature>
<dbReference type="Pfam" id="PF24621">
    <property type="entry name" value="DHQS_C"/>
    <property type="match status" value="1"/>
</dbReference>
<feature type="binding site" evidence="19">
    <location>
        <position position="131"/>
    </location>
    <ligand>
        <name>NAD(+)</name>
        <dbReference type="ChEBI" id="CHEBI:57540"/>
    </ligand>
</feature>
<comment type="catalytic activity">
    <reaction evidence="1 19">
        <text>7-phospho-2-dehydro-3-deoxy-D-arabino-heptonate = 3-dehydroquinate + phosphate</text>
        <dbReference type="Rhea" id="RHEA:21968"/>
        <dbReference type="ChEBI" id="CHEBI:32364"/>
        <dbReference type="ChEBI" id="CHEBI:43474"/>
        <dbReference type="ChEBI" id="CHEBI:58394"/>
        <dbReference type="EC" id="4.2.3.4"/>
    </reaction>
</comment>
<evidence type="ECO:0000256" key="3">
    <source>
        <dbReference type="ARBA" id="ARBA00001947"/>
    </source>
</evidence>